<evidence type="ECO:0000256" key="8">
    <source>
        <dbReference type="SAM" id="MobiDB-lite"/>
    </source>
</evidence>
<feature type="transmembrane region" description="Helical" evidence="7">
    <location>
        <begin position="136"/>
        <end position="158"/>
    </location>
</feature>
<dbReference type="InterPro" id="IPR030182">
    <property type="entry name" value="PUP_plant"/>
</dbReference>
<evidence type="ECO:0000256" key="2">
    <source>
        <dbReference type="ARBA" id="ARBA00006213"/>
    </source>
</evidence>
<comment type="similarity">
    <text evidence="2 7">Belongs to the purine permeases (TC 2.A.7.14) family.</text>
</comment>
<protein>
    <recommendedName>
        <fullName evidence="7">Probable purine permease</fullName>
    </recommendedName>
</protein>
<dbReference type="GO" id="GO:0016020">
    <property type="term" value="C:membrane"/>
    <property type="evidence" value="ECO:0007669"/>
    <property type="project" value="UniProtKB-SubCell"/>
</dbReference>
<feature type="transmembrane region" description="Helical" evidence="7">
    <location>
        <begin position="359"/>
        <end position="377"/>
    </location>
</feature>
<evidence type="ECO:0000313" key="9">
    <source>
        <dbReference type="EMBL" id="KAK4787024.1"/>
    </source>
</evidence>
<accession>A0AAN7R0G0</accession>
<dbReference type="EMBL" id="JAXQNO010000012">
    <property type="protein sequence ID" value="KAK4787024.1"/>
    <property type="molecule type" value="Genomic_DNA"/>
</dbReference>
<keyword evidence="6 7" id="KW-0472">Membrane</keyword>
<dbReference type="AlphaFoldDB" id="A0AAN7R0G0"/>
<evidence type="ECO:0000256" key="7">
    <source>
        <dbReference type="RuleBase" id="RU368015"/>
    </source>
</evidence>
<keyword evidence="5 7" id="KW-1133">Transmembrane helix</keyword>
<feature type="transmembrane region" description="Helical" evidence="7">
    <location>
        <begin position="223"/>
        <end position="245"/>
    </location>
</feature>
<comment type="caution">
    <text evidence="9">The sequence shown here is derived from an EMBL/GenBank/DDBJ whole genome shotgun (WGS) entry which is preliminary data.</text>
</comment>
<keyword evidence="4 7" id="KW-0812">Transmembrane</keyword>
<keyword evidence="3 7" id="KW-0813">Transport</keyword>
<feature type="compositionally biased region" description="Polar residues" evidence="8">
    <location>
        <begin position="23"/>
        <end position="41"/>
    </location>
</feature>
<name>A0AAN7R0G0_TRANT</name>
<keyword evidence="10" id="KW-1185">Reference proteome</keyword>
<organism evidence="9 10">
    <name type="scientific">Trapa natans</name>
    <name type="common">Water chestnut</name>
    <dbReference type="NCBI Taxonomy" id="22666"/>
    <lineage>
        <taxon>Eukaryota</taxon>
        <taxon>Viridiplantae</taxon>
        <taxon>Streptophyta</taxon>
        <taxon>Embryophyta</taxon>
        <taxon>Tracheophyta</taxon>
        <taxon>Spermatophyta</taxon>
        <taxon>Magnoliopsida</taxon>
        <taxon>eudicotyledons</taxon>
        <taxon>Gunneridae</taxon>
        <taxon>Pentapetalae</taxon>
        <taxon>rosids</taxon>
        <taxon>malvids</taxon>
        <taxon>Myrtales</taxon>
        <taxon>Lythraceae</taxon>
        <taxon>Trapa</taxon>
    </lineage>
</organism>
<dbReference type="PANTHER" id="PTHR31376">
    <property type="entry name" value="OS09G0467300 PROTEIN-RELATED"/>
    <property type="match status" value="1"/>
</dbReference>
<gene>
    <name evidence="9" type="ORF">SAY86_010857</name>
</gene>
<dbReference type="SUPFAM" id="SSF103481">
    <property type="entry name" value="Multidrug resistance efflux transporter EmrE"/>
    <property type="match status" value="1"/>
</dbReference>
<evidence type="ECO:0000256" key="3">
    <source>
        <dbReference type="ARBA" id="ARBA00022448"/>
    </source>
</evidence>
<sequence length="394" mass="43671">MEEVSQELQLHIIARNHEDHAAGNSTTPSDLNNQDANTSTKPESRRPYKWYLKVAAYSFLVLSGQAVATLLGRQYYDNGGSSKWLATLVQLCGFPILIPYYFLFSSSSSNQSPNNPINCPAEAVELSRADVPPFRVLVSVYVFLGIVVAVDCYLYSVGLQYVPVSTYSLICTSQLAFNALFSFFLNSQKFTPFIVNSLVLLTISSVILVFQTDSENPTGVTKAKYVIGFICTVAASAGYALMLSLTQLVFKKVIKKQTFEAVMDMVIYQCLVATLITVAALFGSGEWKHLAVEMEQYELGKTSYVMNLLWTAVSWQVFSIGSTGLIFDASSLFSNAISVVGLPLIPFLAVIFFHDRMDGMKVVAMVLAIWGFVSYLYQHYVDDSESKDRASHDR</sequence>
<feature type="transmembrane region" description="Helical" evidence="7">
    <location>
        <begin position="50"/>
        <end position="72"/>
    </location>
</feature>
<dbReference type="PANTHER" id="PTHR31376:SF17">
    <property type="entry name" value="PURINE PERMEASE 21-RELATED"/>
    <property type="match status" value="1"/>
</dbReference>
<feature type="region of interest" description="Disordered" evidence="8">
    <location>
        <begin position="19"/>
        <end position="43"/>
    </location>
</feature>
<dbReference type="GO" id="GO:0005345">
    <property type="term" value="F:purine nucleobase transmembrane transporter activity"/>
    <property type="evidence" value="ECO:0007669"/>
    <property type="project" value="UniProtKB-UniRule"/>
</dbReference>
<comment type="subcellular location">
    <subcellularLocation>
        <location evidence="1 7">Membrane</location>
        <topology evidence="1 7">Multi-pass membrane protein</topology>
    </subcellularLocation>
</comment>
<evidence type="ECO:0000256" key="1">
    <source>
        <dbReference type="ARBA" id="ARBA00004141"/>
    </source>
</evidence>
<feature type="transmembrane region" description="Helical" evidence="7">
    <location>
        <begin position="193"/>
        <end position="211"/>
    </location>
</feature>
<feature type="transmembrane region" description="Helical" evidence="7">
    <location>
        <begin position="266"/>
        <end position="284"/>
    </location>
</feature>
<dbReference type="InterPro" id="IPR037185">
    <property type="entry name" value="EmrE-like"/>
</dbReference>
<evidence type="ECO:0000256" key="6">
    <source>
        <dbReference type="ARBA" id="ARBA00023136"/>
    </source>
</evidence>
<dbReference type="Proteomes" id="UP001346149">
    <property type="component" value="Unassembled WGS sequence"/>
</dbReference>
<comment type="caution">
    <text evidence="7">Lacks conserved residue(s) required for the propagation of feature annotation.</text>
</comment>
<feature type="transmembrane region" description="Helical" evidence="7">
    <location>
        <begin position="84"/>
        <end position="103"/>
    </location>
</feature>
<feature type="transmembrane region" description="Helical" evidence="7">
    <location>
        <begin position="304"/>
        <end position="327"/>
    </location>
</feature>
<proteinExistence type="inferred from homology"/>
<evidence type="ECO:0000256" key="5">
    <source>
        <dbReference type="ARBA" id="ARBA00022989"/>
    </source>
</evidence>
<feature type="transmembrane region" description="Helical" evidence="7">
    <location>
        <begin position="332"/>
        <end position="353"/>
    </location>
</feature>
<evidence type="ECO:0000256" key="4">
    <source>
        <dbReference type="ARBA" id="ARBA00022692"/>
    </source>
</evidence>
<evidence type="ECO:0000313" key="10">
    <source>
        <dbReference type="Proteomes" id="UP001346149"/>
    </source>
</evidence>
<reference evidence="9 10" key="1">
    <citation type="journal article" date="2023" name="Hortic Res">
        <title>Pangenome of water caltrop reveals structural variations and asymmetric subgenome divergence after allopolyploidization.</title>
        <authorList>
            <person name="Zhang X."/>
            <person name="Chen Y."/>
            <person name="Wang L."/>
            <person name="Yuan Y."/>
            <person name="Fang M."/>
            <person name="Shi L."/>
            <person name="Lu R."/>
            <person name="Comes H.P."/>
            <person name="Ma Y."/>
            <person name="Chen Y."/>
            <person name="Huang G."/>
            <person name="Zhou Y."/>
            <person name="Zheng Z."/>
            <person name="Qiu Y."/>
        </authorList>
    </citation>
    <scope>NUCLEOTIDE SEQUENCE [LARGE SCALE GENOMIC DNA]</scope>
    <source>
        <strain evidence="9">F231</strain>
    </source>
</reference>
<dbReference type="Pfam" id="PF16913">
    <property type="entry name" value="PUNUT"/>
    <property type="match status" value="1"/>
</dbReference>
<dbReference type="GO" id="GO:0015211">
    <property type="term" value="F:purine nucleoside transmembrane transporter activity"/>
    <property type="evidence" value="ECO:0007669"/>
    <property type="project" value="UniProtKB-UniRule"/>
</dbReference>